<dbReference type="InterPro" id="IPR006043">
    <property type="entry name" value="NCS2"/>
</dbReference>
<keyword evidence="3" id="KW-0813">Transport</keyword>
<dbReference type="EMBL" id="UFRN01000002">
    <property type="protein sequence ID" value="SUT93359.1"/>
    <property type="molecule type" value="Genomic_DNA"/>
</dbReference>
<feature type="transmembrane region" description="Helical" evidence="7">
    <location>
        <begin position="193"/>
        <end position="213"/>
    </location>
</feature>
<dbReference type="InterPro" id="IPR045018">
    <property type="entry name" value="Azg-like"/>
</dbReference>
<sequence length="433" mass="44789">MSLFQFEERGTNTRQEIIAGLTTFLAMVYSVIVVPGMLSQAGFPAESVFIATCLVSGLGSILIGLWANAPMAIGCAISLTAFTAFSLVLGQGISIPVALGAIFLMGVLFTLISVTGIRAWILRNLPASIAHGAGIGIGLFLLLIAANGVGLVVGNQAGLPVKMGDFTSFPVIMALLGLAAIIGLERLKVKGSILWVIIAITIIGLVFDPNVKYAGFFKMPSFGENSQFLNLDVMSALNTAILPVVFALVMTAIFDATGTIRAVAGQANLLDKDGQIINGDKALTSDSLGSVLSGLFGTAPAAVYIESAAGTAVGGKTGLTAVVVGIGFLLMLFFQPLAFLVPGYATAPALMYVGLLMLSNVSKLDFDDFVGAMSGLVCAVFIVLTANIVTGIMLGFATLVIGRIISGEFKKLNVGTVIIAIALVAFYAFELAI</sequence>
<protein>
    <submittedName>
        <fullName evidence="8">Putative xanthine/uracil permease</fullName>
    </submittedName>
</protein>
<evidence type="ECO:0000256" key="2">
    <source>
        <dbReference type="ARBA" id="ARBA00005697"/>
    </source>
</evidence>
<dbReference type="PANTHER" id="PTHR43337:SF4">
    <property type="entry name" value="GUANINE_HYPOXANTHINE PERMEASE GHXQ"/>
    <property type="match status" value="1"/>
</dbReference>
<dbReference type="GO" id="GO:0005886">
    <property type="term" value="C:plasma membrane"/>
    <property type="evidence" value="ECO:0007669"/>
    <property type="project" value="TreeGrafter"/>
</dbReference>
<keyword evidence="5 7" id="KW-1133">Transmembrane helix</keyword>
<keyword evidence="4 7" id="KW-0812">Transmembrane</keyword>
<feature type="transmembrane region" description="Helical" evidence="7">
    <location>
        <begin position="166"/>
        <end position="184"/>
    </location>
</feature>
<feature type="transmembrane region" description="Helical" evidence="7">
    <location>
        <begin position="133"/>
        <end position="154"/>
    </location>
</feature>
<evidence type="ECO:0000256" key="3">
    <source>
        <dbReference type="ARBA" id="ARBA00022448"/>
    </source>
</evidence>
<dbReference type="PANTHER" id="PTHR43337">
    <property type="entry name" value="XANTHINE/URACIL PERMEASE C887.17-RELATED"/>
    <property type="match status" value="1"/>
</dbReference>
<evidence type="ECO:0000256" key="5">
    <source>
        <dbReference type="ARBA" id="ARBA00022989"/>
    </source>
</evidence>
<dbReference type="AlphaFoldDB" id="A0A380TZH4"/>
<feature type="transmembrane region" description="Helical" evidence="7">
    <location>
        <begin position="341"/>
        <end position="361"/>
    </location>
</feature>
<accession>A0A380TZH4</accession>
<reference evidence="8 9" key="1">
    <citation type="submission" date="2018-06" db="EMBL/GenBank/DDBJ databases">
        <authorList>
            <consortium name="Pathogen Informatics"/>
            <person name="Doyle S."/>
        </authorList>
    </citation>
    <scope>NUCLEOTIDE SEQUENCE [LARGE SCALE GENOMIC DNA]</scope>
    <source>
        <strain evidence="8 9">NCTC4191</strain>
    </source>
</reference>
<evidence type="ECO:0000256" key="6">
    <source>
        <dbReference type="ARBA" id="ARBA00023136"/>
    </source>
</evidence>
<keyword evidence="6 7" id="KW-0472">Membrane</keyword>
<evidence type="ECO:0000256" key="1">
    <source>
        <dbReference type="ARBA" id="ARBA00004141"/>
    </source>
</evidence>
<gene>
    <name evidence="8" type="primary">yjcD</name>
    <name evidence="8" type="ORF">NCTC4191_01176</name>
</gene>
<feature type="transmembrane region" description="Helical" evidence="7">
    <location>
        <begin position="412"/>
        <end position="429"/>
    </location>
</feature>
<dbReference type="RefSeq" id="WP_115590536.1">
    <property type="nucleotide sequence ID" value="NZ_UFRN01000002.1"/>
</dbReference>
<feature type="transmembrane region" description="Helical" evidence="7">
    <location>
        <begin position="233"/>
        <end position="254"/>
    </location>
</feature>
<feature type="transmembrane region" description="Helical" evidence="7">
    <location>
        <begin position="317"/>
        <end position="334"/>
    </location>
</feature>
<name>A0A380TZH4_ACTLI</name>
<comment type="similarity">
    <text evidence="2">Belongs to the nucleobase:cation symporter-2 (NCS2) (TC 2.A.40) family. Azg-like subfamily.</text>
</comment>
<evidence type="ECO:0000256" key="7">
    <source>
        <dbReference type="SAM" id="Phobius"/>
    </source>
</evidence>
<feature type="transmembrane region" description="Helical" evidence="7">
    <location>
        <begin position="47"/>
        <end position="66"/>
    </location>
</feature>
<proteinExistence type="inferred from homology"/>
<comment type="subcellular location">
    <subcellularLocation>
        <location evidence="1">Membrane</location>
        <topology evidence="1">Multi-pass membrane protein</topology>
    </subcellularLocation>
</comment>
<feature type="transmembrane region" description="Helical" evidence="7">
    <location>
        <begin position="373"/>
        <end position="400"/>
    </location>
</feature>
<dbReference type="Proteomes" id="UP000254253">
    <property type="component" value="Unassembled WGS sequence"/>
</dbReference>
<evidence type="ECO:0000313" key="8">
    <source>
        <dbReference type="EMBL" id="SUT93359.1"/>
    </source>
</evidence>
<organism evidence="8 9">
    <name type="scientific">Actinobacillus lignieresii</name>
    <dbReference type="NCBI Taxonomy" id="720"/>
    <lineage>
        <taxon>Bacteria</taxon>
        <taxon>Pseudomonadati</taxon>
        <taxon>Pseudomonadota</taxon>
        <taxon>Gammaproteobacteria</taxon>
        <taxon>Pasteurellales</taxon>
        <taxon>Pasteurellaceae</taxon>
        <taxon>Actinobacillus</taxon>
    </lineage>
</organism>
<feature type="transmembrane region" description="Helical" evidence="7">
    <location>
        <begin position="21"/>
        <end position="41"/>
    </location>
</feature>
<dbReference type="Pfam" id="PF00860">
    <property type="entry name" value="Xan_ur_permease"/>
    <property type="match status" value="1"/>
</dbReference>
<evidence type="ECO:0000313" key="9">
    <source>
        <dbReference type="Proteomes" id="UP000254253"/>
    </source>
</evidence>
<keyword evidence="9" id="KW-1185">Reference proteome</keyword>
<evidence type="ECO:0000256" key="4">
    <source>
        <dbReference type="ARBA" id="ARBA00022692"/>
    </source>
</evidence>
<dbReference type="GO" id="GO:0015208">
    <property type="term" value="F:guanine transmembrane transporter activity"/>
    <property type="evidence" value="ECO:0007669"/>
    <property type="project" value="TreeGrafter"/>
</dbReference>
<feature type="transmembrane region" description="Helical" evidence="7">
    <location>
        <begin position="99"/>
        <end position="121"/>
    </location>
</feature>
<feature type="transmembrane region" description="Helical" evidence="7">
    <location>
        <begin position="73"/>
        <end position="93"/>
    </location>
</feature>